<evidence type="ECO:0000256" key="5">
    <source>
        <dbReference type="PROSITE-ProRule" id="PRU00335"/>
    </source>
</evidence>
<dbReference type="InterPro" id="IPR009057">
    <property type="entry name" value="Homeodomain-like_sf"/>
</dbReference>
<dbReference type="SUPFAM" id="SSF46689">
    <property type="entry name" value="Homeodomain-like"/>
    <property type="match status" value="1"/>
</dbReference>
<proteinExistence type="predicted"/>
<dbReference type="Pfam" id="PF00440">
    <property type="entry name" value="TetR_N"/>
    <property type="match status" value="1"/>
</dbReference>
<reference evidence="8 9" key="1">
    <citation type="submission" date="2019-01" db="EMBL/GenBank/DDBJ databases">
        <title>Draft genome sequence of Dictyobacter sp. Uno17.</title>
        <authorList>
            <person name="Wang C.M."/>
            <person name="Zheng Y."/>
            <person name="Sakai Y."/>
            <person name="Abe K."/>
            <person name="Yokota A."/>
            <person name="Yabe S."/>
        </authorList>
    </citation>
    <scope>NUCLEOTIDE SEQUENCE [LARGE SCALE GENOMIC DNA]</scope>
    <source>
        <strain evidence="8 9">Uno17</strain>
    </source>
</reference>
<evidence type="ECO:0000256" key="2">
    <source>
        <dbReference type="ARBA" id="ARBA00023015"/>
    </source>
</evidence>
<dbReference type="SUPFAM" id="SSF48498">
    <property type="entry name" value="Tetracyclin repressor-like, C-terminal domain"/>
    <property type="match status" value="1"/>
</dbReference>
<dbReference type="PROSITE" id="PS50977">
    <property type="entry name" value="HTH_TETR_2"/>
    <property type="match status" value="1"/>
</dbReference>
<dbReference type="InterPro" id="IPR039538">
    <property type="entry name" value="BetI_C"/>
</dbReference>
<dbReference type="InterPro" id="IPR050109">
    <property type="entry name" value="HTH-type_TetR-like_transc_reg"/>
</dbReference>
<dbReference type="GO" id="GO:0000976">
    <property type="term" value="F:transcription cis-regulatory region binding"/>
    <property type="evidence" value="ECO:0007669"/>
    <property type="project" value="TreeGrafter"/>
</dbReference>
<dbReference type="PANTHER" id="PTHR30055">
    <property type="entry name" value="HTH-TYPE TRANSCRIPTIONAL REGULATOR RUTR"/>
    <property type="match status" value="1"/>
</dbReference>
<evidence type="ECO:0000256" key="3">
    <source>
        <dbReference type="ARBA" id="ARBA00023125"/>
    </source>
</evidence>
<dbReference type="PRINTS" id="PR00455">
    <property type="entry name" value="HTHTETR"/>
</dbReference>
<keyword evidence="3 5" id="KW-0238">DNA-binding</keyword>
<keyword evidence="9" id="KW-1185">Reference proteome</keyword>
<gene>
    <name evidence="8" type="ORF">KDI_43820</name>
</gene>
<evidence type="ECO:0000259" key="7">
    <source>
        <dbReference type="PROSITE" id="PS50977"/>
    </source>
</evidence>
<dbReference type="AlphaFoldDB" id="A0A5A5THY4"/>
<feature type="DNA-binding region" description="H-T-H motif" evidence="5">
    <location>
        <begin position="48"/>
        <end position="67"/>
    </location>
</feature>
<protein>
    <recommendedName>
        <fullName evidence="7">HTH tetR-type domain-containing protein</fullName>
    </recommendedName>
</protein>
<feature type="compositionally biased region" description="Polar residues" evidence="6">
    <location>
        <begin position="10"/>
        <end position="19"/>
    </location>
</feature>
<dbReference type="EMBL" id="BIXY01000084">
    <property type="protein sequence ID" value="GCF10818.1"/>
    <property type="molecule type" value="Genomic_DNA"/>
</dbReference>
<dbReference type="InterPro" id="IPR001647">
    <property type="entry name" value="HTH_TetR"/>
</dbReference>
<keyword evidence="1" id="KW-0678">Repressor</keyword>
<dbReference type="Gene3D" id="1.10.357.10">
    <property type="entry name" value="Tetracycline Repressor, domain 2"/>
    <property type="match status" value="1"/>
</dbReference>
<dbReference type="Gene3D" id="1.10.10.60">
    <property type="entry name" value="Homeodomain-like"/>
    <property type="match status" value="1"/>
</dbReference>
<evidence type="ECO:0000313" key="8">
    <source>
        <dbReference type="EMBL" id="GCF10818.1"/>
    </source>
</evidence>
<sequence>MMTQPIDDGSQLSTVPRSSHTVDNDERRLALVRAAYAEIAEKGFEGLRLRRVAAVVGINQATIHYYFPTKEALIKDVAEYIVGLNLSANTTLYPQAQDGETSLSLFQRYTAELQRRIPEDALLFRAMCELFLRAGRDERIHRLIVKTDALWEAYLINILDTGMQEGTIRKDLELQSTARMIIAFVKGITLQLDAQPDDITRCLEQLELLLRPRP</sequence>
<organism evidence="8 9">
    <name type="scientific">Dictyobacter arantiisoli</name>
    <dbReference type="NCBI Taxonomy" id="2014874"/>
    <lineage>
        <taxon>Bacteria</taxon>
        <taxon>Bacillati</taxon>
        <taxon>Chloroflexota</taxon>
        <taxon>Ktedonobacteria</taxon>
        <taxon>Ktedonobacterales</taxon>
        <taxon>Dictyobacteraceae</taxon>
        <taxon>Dictyobacter</taxon>
    </lineage>
</organism>
<keyword evidence="4" id="KW-0804">Transcription</keyword>
<dbReference type="GO" id="GO:0003700">
    <property type="term" value="F:DNA-binding transcription factor activity"/>
    <property type="evidence" value="ECO:0007669"/>
    <property type="project" value="TreeGrafter"/>
</dbReference>
<evidence type="ECO:0000256" key="4">
    <source>
        <dbReference type="ARBA" id="ARBA00023163"/>
    </source>
</evidence>
<dbReference type="OrthoDB" id="9809772at2"/>
<feature type="region of interest" description="Disordered" evidence="6">
    <location>
        <begin position="1"/>
        <end position="21"/>
    </location>
</feature>
<keyword evidence="2" id="KW-0805">Transcription regulation</keyword>
<dbReference type="RefSeq" id="WP_149403686.1">
    <property type="nucleotide sequence ID" value="NZ_BIXY01000084.1"/>
</dbReference>
<evidence type="ECO:0000256" key="1">
    <source>
        <dbReference type="ARBA" id="ARBA00022491"/>
    </source>
</evidence>
<dbReference type="InterPro" id="IPR036271">
    <property type="entry name" value="Tet_transcr_reg_TetR-rel_C_sf"/>
</dbReference>
<comment type="caution">
    <text evidence="8">The sequence shown here is derived from an EMBL/GenBank/DDBJ whole genome shotgun (WGS) entry which is preliminary data.</text>
</comment>
<accession>A0A5A5THY4</accession>
<name>A0A5A5THY4_9CHLR</name>
<feature type="domain" description="HTH tetR-type" evidence="7">
    <location>
        <begin position="25"/>
        <end position="85"/>
    </location>
</feature>
<dbReference type="Pfam" id="PF13977">
    <property type="entry name" value="TetR_C_6"/>
    <property type="match status" value="1"/>
</dbReference>
<dbReference type="PANTHER" id="PTHR30055:SF234">
    <property type="entry name" value="HTH-TYPE TRANSCRIPTIONAL REGULATOR BETI"/>
    <property type="match status" value="1"/>
</dbReference>
<evidence type="ECO:0000256" key="6">
    <source>
        <dbReference type="SAM" id="MobiDB-lite"/>
    </source>
</evidence>
<evidence type="ECO:0000313" key="9">
    <source>
        <dbReference type="Proteomes" id="UP000322530"/>
    </source>
</evidence>
<dbReference type="Proteomes" id="UP000322530">
    <property type="component" value="Unassembled WGS sequence"/>
</dbReference>